<protein>
    <recommendedName>
        <fullName evidence="4">Exo-alpha-sialidase</fullName>
    </recommendedName>
</protein>
<dbReference type="PANTHER" id="PTHR42754:SF1">
    <property type="entry name" value="LIPOPROTEIN"/>
    <property type="match status" value="1"/>
</dbReference>
<dbReference type="RefSeq" id="WP_135648883.1">
    <property type="nucleotide sequence ID" value="NZ_RQGF01000015.1"/>
</dbReference>
<evidence type="ECO:0000313" key="3">
    <source>
        <dbReference type="Proteomes" id="UP000297762"/>
    </source>
</evidence>
<proteinExistence type="predicted"/>
<dbReference type="PANTHER" id="PTHR42754">
    <property type="entry name" value="ENDOGLUCANASE"/>
    <property type="match status" value="1"/>
</dbReference>
<sequence length="450" mass="50142">MRQKFLFSIFFLATISFSLQAQNSNLWQTIVGGEQYSGMVAKDCPEDLPGYFVPLKDGSSVLVGSANDCGRVDTTSLAKQKKYSSAWAAKIDGNGNPIWWKYLFTSKPVELGGYTNDILNYESVFAKLSRETSDGGFVTIGTMGSVEKKQLIFMKYDPDGKLVWEKFILPKEFCDSFCGETDVGVYHLHELSNGKLTAIVSVQYRLEKETKEGNKTTVSSTIETAYLFVRFSKDGDLKSVKHLKDIKNFPQASLGFSDGGVLLTENTNIQSGKESQKDVILHRIDEDGKPVWKKQFGKPGIEEWASVIIPVSDGNLLFAGAVASSPRNNQTWLMKLTQAGDLLWESVQKTEGLGFLTDIIETPEKEFMSISADGEGPLRLVKFSTDGKKLWEKKHTKRLYLAYRIINVPDGFTIAAYTKGKPAVYTDAILIRTDKEGNLSKDAIRKNFPN</sequence>
<reference evidence="2" key="1">
    <citation type="journal article" date="2019" name="PLoS Negl. Trop. Dis.">
        <title>Revisiting the worldwide diversity of Leptospira species in the environment.</title>
        <authorList>
            <person name="Vincent A.T."/>
            <person name="Schiettekatte O."/>
            <person name="Bourhy P."/>
            <person name="Veyrier F.J."/>
            <person name="Picardeau M."/>
        </authorList>
    </citation>
    <scope>NUCLEOTIDE SEQUENCE [LARGE SCALE GENOMIC DNA]</scope>
    <source>
        <strain evidence="2">201702455</strain>
    </source>
</reference>
<organism evidence="2 3">
    <name type="scientific">Leptospira sarikeiensis</name>
    <dbReference type="NCBI Taxonomy" id="2484943"/>
    <lineage>
        <taxon>Bacteria</taxon>
        <taxon>Pseudomonadati</taxon>
        <taxon>Spirochaetota</taxon>
        <taxon>Spirochaetia</taxon>
        <taxon>Leptospirales</taxon>
        <taxon>Leptospiraceae</taxon>
        <taxon>Leptospira</taxon>
    </lineage>
</organism>
<evidence type="ECO:0008006" key="4">
    <source>
        <dbReference type="Google" id="ProtNLM"/>
    </source>
</evidence>
<name>A0A4R9KAJ9_9LEPT</name>
<gene>
    <name evidence="2" type="ORF">EHQ64_07555</name>
</gene>
<dbReference type="Proteomes" id="UP000297762">
    <property type="component" value="Unassembled WGS sequence"/>
</dbReference>
<dbReference type="OrthoDB" id="339579at2"/>
<accession>A0A4R9KAJ9</accession>
<feature type="chain" id="PRO_5020286370" description="Exo-alpha-sialidase" evidence="1">
    <location>
        <begin position="22"/>
        <end position="450"/>
    </location>
</feature>
<feature type="signal peptide" evidence="1">
    <location>
        <begin position="1"/>
        <end position="21"/>
    </location>
</feature>
<keyword evidence="1" id="KW-0732">Signal</keyword>
<dbReference type="InterPro" id="IPR011047">
    <property type="entry name" value="Quinoprotein_ADH-like_sf"/>
</dbReference>
<evidence type="ECO:0000256" key="1">
    <source>
        <dbReference type="SAM" id="SignalP"/>
    </source>
</evidence>
<dbReference type="SUPFAM" id="SSF50998">
    <property type="entry name" value="Quinoprotein alcohol dehydrogenase-like"/>
    <property type="match status" value="1"/>
</dbReference>
<keyword evidence="3" id="KW-1185">Reference proteome</keyword>
<evidence type="ECO:0000313" key="2">
    <source>
        <dbReference type="EMBL" id="TGL62758.1"/>
    </source>
</evidence>
<dbReference type="EMBL" id="RQGF01000015">
    <property type="protein sequence ID" value="TGL62758.1"/>
    <property type="molecule type" value="Genomic_DNA"/>
</dbReference>
<comment type="caution">
    <text evidence="2">The sequence shown here is derived from an EMBL/GenBank/DDBJ whole genome shotgun (WGS) entry which is preliminary data.</text>
</comment>
<dbReference type="AlphaFoldDB" id="A0A4R9KAJ9"/>